<comment type="caution">
    <text evidence="5">The sequence shown here is derived from an EMBL/GenBank/DDBJ whole genome shotgun (WGS) entry which is preliminary data.</text>
</comment>
<dbReference type="RefSeq" id="WP_132031987.1">
    <property type="nucleotide sequence ID" value="NZ_QWDN01000001.1"/>
</dbReference>
<keyword evidence="6" id="KW-1185">Reference proteome</keyword>
<reference evidence="4 6" key="1">
    <citation type="journal article" date="2015" name="Stand. Genomic Sci.">
        <title>Genomic Encyclopedia of Bacterial and Archaeal Type Strains, Phase III: the genomes of soil and plant-associated and newly described type strains.</title>
        <authorList>
            <person name="Whitman W.B."/>
            <person name="Woyke T."/>
            <person name="Klenk H.P."/>
            <person name="Zhou Y."/>
            <person name="Lilburn T.G."/>
            <person name="Beck B.J."/>
            <person name="De Vos P."/>
            <person name="Vandamme P."/>
            <person name="Eisen J.A."/>
            <person name="Garrity G."/>
            <person name="Hugenholtz P."/>
            <person name="Kyrpides N.C."/>
        </authorList>
    </citation>
    <scope>NUCLEOTIDE SEQUENCE [LARGE SCALE GENOMIC DNA]</scope>
    <source>
        <strain evidence="4 6">P5626</strain>
    </source>
</reference>
<keyword evidence="2" id="KW-1133">Transmembrane helix</keyword>
<dbReference type="Proteomes" id="UP000298340">
    <property type="component" value="Unassembled WGS sequence"/>
</dbReference>
<dbReference type="Pfam" id="PF13239">
    <property type="entry name" value="2TM"/>
    <property type="match status" value="1"/>
</dbReference>
<evidence type="ECO:0000313" key="6">
    <source>
        <dbReference type="Proteomes" id="UP000295270"/>
    </source>
</evidence>
<keyword evidence="2" id="KW-0812">Transmembrane</keyword>
<feature type="transmembrane region" description="Helical" evidence="2">
    <location>
        <begin position="21"/>
        <end position="44"/>
    </location>
</feature>
<dbReference type="InterPro" id="IPR025698">
    <property type="entry name" value="2TM_dom"/>
</dbReference>
<evidence type="ECO:0000313" key="5">
    <source>
        <dbReference type="EMBL" id="TEB45857.1"/>
    </source>
</evidence>
<evidence type="ECO:0000313" key="7">
    <source>
        <dbReference type="Proteomes" id="UP000298340"/>
    </source>
</evidence>
<organism evidence="5 7">
    <name type="scientific">Flavobacterium circumlabens</name>
    <dbReference type="NCBI Taxonomy" id="2133765"/>
    <lineage>
        <taxon>Bacteria</taxon>
        <taxon>Pseudomonadati</taxon>
        <taxon>Bacteroidota</taxon>
        <taxon>Flavobacteriia</taxon>
        <taxon>Flavobacteriales</taxon>
        <taxon>Flavobacteriaceae</taxon>
        <taxon>Flavobacterium</taxon>
    </lineage>
</organism>
<feature type="transmembrane region" description="Helical" evidence="2">
    <location>
        <begin position="64"/>
        <end position="83"/>
    </location>
</feature>
<reference evidence="5 7" key="2">
    <citation type="journal article" date="2018" name="Syst. Appl. Microbiol.">
        <title>Flavobacterium circumlabens sp. nov. and Flavobacterium cupreum sp. nov., two psychrotrophic species isolated from Antarctic environmental samples.</title>
        <authorList>
            <person name="Kralova S."/>
            <person name="Busse H.J."/>
            <person name="Svec P."/>
            <person name="Maslanova I."/>
            <person name="Stankova E."/>
            <person name="Bartak M."/>
            <person name="Sedlacek I."/>
        </authorList>
    </citation>
    <scope>NUCLEOTIDE SEQUENCE [LARGE SCALE GENOMIC DNA]</scope>
    <source>
        <strain evidence="5 7">CCM 8828</strain>
    </source>
</reference>
<keyword evidence="2" id="KW-0472">Membrane</keyword>
<dbReference type="Proteomes" id="UP000295270">
    <property type="component" value="Unassembled WGS sequence"/>
</dbReference>
<name>A0A4Y7UHG6_9FLAO</name>
<sequence length="123" mass="15137">MEKEVHEQYEYARRRIRQKKILYFHFVLFLLGSLFLFIANRFFGFGTTNTNSVTVTDTTQNWCIWAITIWFFIFILHFIKVYITDRFMNKNWEREQIDRLVALQQKRISQLESRIEENTENKI</sequence>
<dbReference type="EMBL" id="QWDN01000001">
    <property type="protein sequence ID" value="TEB45857.1"/>
    <property type="molecule type" value="Genomic_DNA"/>
</dbReference>
<dbReference type="AlphaFoldDB" id="A0A4Y7UHG6"/>
<feature type="coiled-coil region" evidence="1">
    <location>
        <begin position="94"/>
        <end position="121"/>
    </location>
</feature>
<evidence type="ECO:0000313" key="4">
    <source>
        <dbReference type="EMBL" id="TCN60711.1"/>
    </source>
</evidence>
<keyword evidence="1" id="KW-0175">Coiled coil</keyword>
<protein>
    <submittedName>
        <fullName evidence="4">2TM domain-containing protein</fullName>
    </submittedName>
</protein>
<gene>
    <name evidence="5" type="ORF">D0809_02300</name>
    <name evidence="4" type="ORF">EV142_101286</name>
</gene>
<evidence type="ECO:0000259" key="3">
    <source>
        <dbReference type="Pfam" id="PF13239"/>
    </source>
</evidence>
<dbReference type="OrthoDB" id="1443721at2"/>
<accession>A0A4Y7UHG6</accession>
<proteinExistence type="predicted"/>
<feature type="domain" description="2TM" evidence="3">
    <location>
        <begin position="11"/>
        <end position="101"/>
    </location>
</feature>
<evidence type="ECO:0000256" key="1">
    <source>
        <dbReference type="SAM" id="Coils"/>
    </source>
</evidence>
<dbReference type="EMBL" id="SLWA01000001">
    <property type="protein sequence ID" value="TCN60711.1"/>
    <property type="molecule type" value="Genomic_DNA"/>
</dbReference>
<evidence type="ECO:0000256" key="2">
    <source>
        <dbReference type="SAM" id="Phobius"/>
    </source>
</evidence>
<reference evidence="4" key="3">
    <citation type="submission" date="2019-03" db="EMBL/GenBank/DDBJ databases">
        <authorList>
            <person name="Whitman W."/>
            <person name="Huntemann M."/>
            <person name="Clum A."/>
            <person name="Pillay M."/>
            <person name="Palaniappan K."/>
            <person name="Varghese N."/>
            <person name="Mikhailova N."/>
            <person name="Stamatis D."/>
            <person name="Reddy T."/>
            <person name="Daum C."/>
            <person name="Shapiro N."/>
            <person name="Ivanova N."/>
            <person name="Kyrpides N."/>
            <person name="Woyke T."/>
        </authorList>
    </citation>
    <scope>NUCLEOTIDE SEQUENCE</scope>
    <source>
        <strain evidence="4">P5626</strain>
    </source>
</reference>